<accession>A0ACA9R6D7</accession>
<organism evidence="1 2">
    <name type="scientific">Acaulospora colombiana</name>
    <dbReference type="NCBI Taxonomy" id="27376"/>
    <lineage>
        <taxon>Eukaryota</taxon>
        <taxon>Fungi</taxon>
        <taxon>Fungi incertae sedis</taxon>
        <taxon>Mucoromycota</taxon>
        <taxon>Glomeromycotina</taxon>
        <taxon>Glomeromycetes</taxon>
        <taxon>Diversisporales</taxon>
        <taxon>Acaulosporaceae</taxon>
        <taxon>Acaulospora</taxon>
    </lineage>
</organism>
<sequence length="69" mass="8093">RFFADAVLCIFITSDRNLGKEESLQFEISELEEKFLKQVGFPLWPKEWVVILNYPMIPYNDQIKSPLTG</sequence>
<keyword evidence="2" id="KW-1185">Reference proteome</keyword>
<evidence type="ECO:0000313" key="2">
    <source>
        <dbReference type="Proteomes" id="UP000789525"/>
    </source>
</evidence>
<dbReference type="Proteomes" id="UP000789525">
    <property type="component" value="Unassembled WGS sequence"/>
</dbReference>
<name>A0ACA9R6D7_9GLOM</name>
<comment type="caution">
    <text evidence="1">The sequence shown here is derived from an EMBL/GenBank/DDBJ whole genome shotgun (WGS) entry which is preliminary data.</text>
</comment>
<gene>
    <name evidence="1" type="ORF">ACOLOM_LOCUS14226</name>
</gene>
<dbReference type="EMBL" id="CAJVPT010069984">
    <property type="protein sequence ID" value="CAG8778753.1"/>
    <property type="molecule type" value="Genomic_DNA"/>
</dbReference>
<proteinExistence type="predicted"/>
<reference evidence="1" key="1">
    <citation type="submission" date="2021-06" db="EMBL/GenBank/DDBJ databases">
        <authorList>
            <person name="Kallberg Y."/>
            <person name="Tangrot J."/>
            <person name="Rosling A."/>
        </authorList>
    </citation>
    <scope>NUCLEOTIDE SEQUENCE</scope>
    <source>
        <strain evidence="1">CL356</strain>
    </source>
</reference>
<protein>
    <submittedName>
        <fullName evidence="1">6325_t:CDS:1</fullName>
    </submittedName>
</protein>
<feature type="non-terminal residue" evidence="1">
    <location>
        <position position="1"/>
    </location>
</feature>
<evidence type="ECO:0000313" key="1">
    <source>
        <dbReference type="EMBL" id="CAG8778753.1"/>
    </source>
</evidence>
<feature type="non-terminal residue" evidence="1">
    <location>
        <position position="69"/>
    </location>
</feature>